<accession>A0ABS0CJN3</accession>
<evidence type="ECO:0000313" key="2">
    <source>
        <dbReference type="Proteomes" id="UP000702209"/>
    </source>
</evidence>
<sequence length="108" mass="12500">MSTENERRREHAELEAEFQRLDTALGVLSDMLDGAVESSRAKDWTGIAFERSRIAQTDSLKQVHAEQRAVWDRLLDYRHGPEVAAQIRARVAERDAEQRRTQRPGRSR</sequence>
<dbReference type="RefSeq" id="WP_195128134.1">
    <property type="nucleotide sequence ID" value="NZ_JADLQX010000002.1"/>
</dbReference>
<dbReference type="Proteomes" id="UP000702209">
    <property type="component" value="Unassembled WGS sequence"/>
</dbReference>
<evidence type="ECO:0000313" key="1">
    <source>
        <dbReference type="EMBL" id="MBF6296811.1"/>
    </source>
</evidence>
<comment type="caution">
    <text evidence="1">The sequence shown here is derived from an EMBL/GenBank/DDBJ whole genome shotgun (WGS) entry which is preliminary data.</text>
</comment>
<keyword evidence="2" id="KW-1185">Reference proteome</keyword>
<organism evidence="1 2">
    <name type="scientific">Nocardia amamiensis</name>
    <dbReference type="NCBI Taxonomy" id="404578"/>
    <lineage>
        <taxon>Bacteria</taxon>
        <taxon>Bacillati</taxon>
        <taxon>Actinomycetota</taxon>
        <taxon>Actinomycetes</taxon>
        <taxon>Mycobacteriales</taxon>
        <taxon>Nocardiaceae</taxon>
        <taxon>Nocardia</taxon>
    </lineage>
</organism>
<proteinExistence type="predicted"/>
<protein>
    <recommendedName>
        <fullName evidence="3">Flagellar protein FliT</fullName>
    </recommendedName>
</protein>
<evidence type="ECO:0008006" key="3">
    <source>
        <dbReference type="Google" id="ProtNLM"/>
    </source>
</evidence>
<gene>
    <name evidence="1" type="ORF">IU459_04535</name>
</gene>
<name>A0ABS0CJN3_9NOCA</name>
<dbReference type="EMBL" id="JADLQX010000002">
    <property type="protein sequence ID" value="MBF6296811.1"/>
    <property type="molecule type" value="Genomic_DNA"/>
</dbReference>
<reference evidence="1 2" key="1">
    <citation type="submission" date="2020-10" db="EMBL/GenBank/DDBJ databases">
        <title>Identification of Nocardia species via Next-generation sequencing and recognition of intraspecies genetic diversity.</title>
        <authorList>
            <person name="Li P."/>
            <person name="Li P."/>
            <person name="Lu B."/>
        </authorList>
    </citation>
    <scope>NUCLEOTIDE SEQUENCE [LARGE SCALE GENOMIC DNA]</scope>
    <source>
        <strain evidence="1 2">BJ06-0157</strain>
    </source>
</reference>